<keyword evidence="3" id="KW-1185">Reference proteome</keyword>
<sequence>MAPTTDGRPPEYHMTQLKAYAMTNDRDTFVQGATAFRNARDLAKHHRDSLILAANSGASRDAVIVAQVNLAVTSQLDNDEASSDEFVNCADYSPPRTPDEPAPGITDVHDCSQASALSDLGDTATSFASSFTSDFTADRSKRRRQPQVLIRNSQPKSPPSKSRHPRGTSMLSQMSPVLSLSQMGEAESVWVKAYCKAGGSTGIESQASLHAYDDGSVEYWKQSYNYTQEG</sequence>
<dbReference type="AlphaFoldDB" id="A0A8K0TUQ5"/>
<dbReference type="OrthoDB" id="5336565at2759"/>
<name>A0A8K0TUQ5_9PEZI</name>
<gene>
    <name evidence="2" type="ORF">B0T11DRAFT_273839</name>
</gene>
<evidence type="ECO:0000313" key="3">
    <source>
        <dbReference type="Proteomes" id="UP000813385"/>
    </source>
</evidence>
<dbReference type="EMBL" id="JAGPXD010000001">
    <property type="protein sequence ID" value="KAH7377242.1"/>
    <property type="molecule type" value="Genomic_DNA"/>
</dbReference>
<evidence type="ECO:0000256" key="1">
    <source>
        <dbReference type="SAM" id="MobiDB-lite"/>
    </source>
</evidence>
<proteinExistence type="predicted"/>
<organism evidence="2 3">
    <name type="scientific">Plectosphaerella cucumerina</name>
    <dbReference type="NCBI Taxonomy" id="40658"/>
    <lineage>
        <taxon>Eukaryota</taxon>
        <taxon>Fungi</taxon>
        <taxon>Dikarya</taxon>
        <taxon>Ascomycota</taxon>
        <taxon>Pezizomycotina</taxon>
        <taxon>Sordariomycetes</taxon>
        <taxon>Hypocreomycetidae</taxon>
        <taxon>Glomerellales</taxon>
        <taxon>Plectosphaerellaceae</taxon>
        <taxon>Plectosphaerella</taxon>
    </lineage>
</organism>
<protein>
    <submittedName>
        <fullName evidence="2">Uncharacterized protein</fullName>
    </submittedName>
</protein>
<evidence type="ECO:0000313" key="2">
    <source>
        <dbReference type="EMBL" id="KAH7377242.1"/>
    </source>
</evidence>
<comment type="caution">
    <text evidence="2">The sequence shown here is derived from an EMBL/GenBank/DDBJ whole genome shotgun (WGS) entry which is preliminary data.</text>
</comment>
<feature type="region of interest" description="Disordered" evidence="1">
    <location>
        <begin position="135"/>
        <end position="170"/>
    </location>
</feature>
<feature type="region of interest" description="Disordered" evidence="1">
    <location>
        <begin position="90"/>
        <end position="109"/>
    </location>
</feature>
<accession>A0A8K0TUQ5</accession>
<reference evidence="2" key="1">
    <citation type="journal article" date="2021" name="Nat. Commun.">
        <title>Genetic determinants of endophytism in the Arabidopsis root mycobiome.</title>
        <authorList>
            <person name="Mesny F."/>
            <person name="Miyauchi S."/>
            <person name="Thiergart T."/>
            <person name="Pickel B."/>
            <person name="Atanasova L."/>
            <person name="Karlsson M."/>
            <person name="Huettel B."/>
            <person name="Barry K.W."/>
            <person name="Haridas S."/>
            <person name="Chen C."/>
            <person name="Bauer D."/>
            <person name="Andreopoulos W."/>
            <person name="Pangilinan J."/>
            <person name="LaButti K."/>
            <person name="Riley R."/>
            <person name="Lipzen A."/>
            <person name="Clum A."/>
            <person name="Drula E."/>
            <person name="Henrissat B."/>
            <person name="Kohler A."/>
            <person name="Grigoriev I.V."/>
            <person name="Martin F.M."/>
            <person name="Hacquard S."/>
        </authorList>
    </citation>
    <scope>NUCLEOTIDE SEQUENCE</scope>
    <source>
        <strain evidence="2">MPI-CAGE-AT-0016</strain>
    </source>
</reference>
<dbReference type="Proteomes" id="UP000813385">
    <property type="component" value="Unassembled WGS sequence"/>
</dbReference>